<dbReference type="Pfam" id="PF02770">
    <property type="entry name" value="Acyl-CoA_dh_M"/>
    <property type="match status" value="1"/>
</dbReference>
<evidence type="ECO:0000256" key="1">
    <source>
        <dbReference type="ARBA" id="ARBA00001974"/>
    </source>
</evidence>
<dbReference type="InterPro" id="IPR006091">
    <property type="entry name" value="Acyl-CoA_Oxase/DH_mid-dom"/>
</dbReference>
<dbReference type="PANTHER" id="PTHR43292">
    <property type="entry name" value="ACYL-COA DEHYDROGENASE"/>
    <property type="match status" value="1"/>
</dbReference>
<evidence type="ECO:0000259" key="9">
    <source>
        <dbReference type="Pfam" id="PF02771"/>
    </source>
</evidence>
<comment type="cofactor">
    <cofactor evidence="1 6">
        <name>FAD</name>
        <dbReference type="ChEBI" id="CHEBI:57692"/>
    </cofactor>
</comment>
<evidence type="ECO:0000259" key="7">
    <source>
        <dbReference type="Pfam" id="PF00441"/>
    </source>
</evidence>
<keyword evidence="4 6" id="KW-0274">FAD</keyword>
<gene>
    <name evidence="10" type="ORF">GTOL_12678</name>
</gene>
<dbReference type="InterPro" id="IPR052161">
    <property type="entry name" value="Mycobact_Acyl-CoA_DH"/>
</dbReference>
<dbReference type="SUPFAM" id="SSF47203">
    <property type="entry name" value="Acyl-CoA dehydrogenase C-terminal domain-like"/>
    <property type="match status" value="1"/>
</dbReference>
<accession>A0A916J6F4</accession>
<dbReference type="InterPro" id="IPR036250">
    <property type="entry name" value="AcylCo_DH-like_C"/>
</dbReference>
<feature type="domain" description="Acyl-CoA dehydrogenase/oxidase C-terminal" evidence="7">
    <location>
        <begin position="235"/>
        <end position="389"/>
    </location>
</feature>
<dbReference type="Gene3D" id="1.20.140.10">
    <property type="entry name" value="Butyryl-CoA Dehydrogenase, subunit A, domain 3"/>
    <property type="match status" value="1"/>
</dbReference>
<evidence type="ECO:0000259" key="8">
    <source>
        <dbReference type="Pfam" id="PF02770"/>
    </source>
</evidence>
<dbReference type="InterPro" id="IPR046373">
    <property type="entry name" value="Acyl-CoA_Oxase/DH_mid-dom_sf"/>
</dbReference>
<dbReference type="Gene3D" id="1.10.540.10">
    <property type="entry name" value="Acyl-CoA dehydrogenase/oxidase, N-terminal domain"/>
    <property type="match status" value="1"/>
</dbReference>
<dbReference type="EMBL" id="CAJQUM010000001">
    <property type="protein sequence ID" value="CAG4884795.1"/>
    <property type="molecule type" value="Genomic_DNA"/>
</dbReference>
<comment type="caution">
    <text evidence="10">The sequence shown here is derived from an EMBL/GenBank/DDBJ whole genome shotgun (WGS) entry which is preliminary data.</text>
</comment>
<dbReference type="InterPro" id="IPR009075">
    <property type="entry name" value="AcylCo_DH/oxidase_C"/>
</dbReference>
<dbReference type="GO" id="GO:0050660">
    <property type="term" value="F:flavin adenine dinucleotide binding"/>
    <property type="evidence" value="ECO:0007669"/>
    <property type="project" value="InterPro"/>
</dbReference>
<dbReference type="AlphaFoldDB" id="A0A916J6F4"/>
<dbReference type="GO" id="GO:0005886">
    <property type="term" value="C:plasma membrane"/>
    <property type="evidence" value="ECO:0007669"/>
    <property type="project" value="TreeGrafter"/>
</dbReference>
<organism evidence="10 11">
    <name type="scientific">Georgfuchsia toluolica</name>
    <dbReference type="NCBI Taxonomy" id="424218"/>
    <lineage>
        <taxon>Bacteria</taxon>
        <taxon>Pseudomonadati</taxon>
        <taxon>Pseudomonadota</taxon>
        <taxon>Betaproteobacteria</taxon>
        <taxon>Nitrosomonadales</taxon>
        <taxon>Sterolibacteriaceae</taxon>
        <taxon>Georgfuchsia</taxon>
    </lineage>
</organism>
<dbReference type="RefSeq" id="WP_220636608.1">
    <property type="nucleotide sequence ID" value="NZ_CAJQUM010000001.1"/>
</dbReference>
<dbReference type="InterPro" id="IPR013786">
    <property type="entry name" value="AcylCoA_DH/ox_N"/>
</dbReference>
<feature type="domain" description="Acyl-CoA dehydrogenase/oxidase N-terminal" evidence="9">
    <location>
        <begin position="10"/>
        <end position="125"/>
    </location>
</feature>
<reference evidence="10" key="1">
    <citation type="submission" date="2021-04" db="EMBL/GenBank/DDBJ databases">
        <authorList>
            <person name="Hornung B."/>
        </authorList>
    </citation>
    <scope>NUCLEOTIDE SEQUENCE</scope>
    <source>
        <strain evidence="10">G5G6</strain>
    </source>
</reference>
<dbReference type="PANTHER" id="PTHR43292:SF3">
    <property type="entry name" value="ACYL-COA DEHYDROGENASE FADE29"/>
    <property type="match status" value="1"/>
</dbReference>
<dbReference type="Gene3D" id="2.40.110.10">
    <property type="entry name" value="Butyryl-CoA Dehydrogenase, subunit A, domain 2"/>
    <property type="match status" value="1"/>
</dbReference>
<keyword evidence="3 6" id="KW-0285">Flavoprotein</keyword>
<dbReference type="Pfam" id="PF00441">
    <property type="entry name" value="Acyl-CoA_dh_1"/>
    <property type="match status" value="1"/>
</dbReference>
<name>A0A916J6F4_9PROT</name>
<dbReference type="Proteomes" id="UP000742786">
    <property type="component" value="Unassembled WGS sequence"/>
</dbReference>
<proteinExistence type="inferred from homology"/>
<dbReference type="Pfam" id="PF02771">
    <property type="entry name" value="Acyl-CoA_dh_N"/>
    <property type="match status" value="1"/>
</dbReference>
<evidence type="ECO:0000313" key="11">
    <source>
        <dbReference type="Proteomes" id="UP000742786"/>
    </source>
</evidence>
<evidence type="ECO:0000256" key="2">
    <source>
        <dbReference type="ARBA" id="ARBA00009347"/>
    </source>
</evidence>
<keyword evidence="11" id="KW-1185">Reference proteome</keyword>
<sequence length="393" mass="44454">MSLDFAFGVEERAFREQVRQFLDTKLPEHLRIATRLNSATFVSKEIAQEWHSILHRQGWLGYLWPVEYGGTGWSPIQRFIFERECALADAPALIPMGLRYVGPVIFTFGSPQQKEYFLPRILNGEHYWAQGFSEPGAGSDLAALQCRADNKGTHYLVNGSKIWTTHAHFANWIFCILRTSKSAKSQDGVSFILINMQSPGIRIEPIITLGGDHDVNQVFFDDVKVPIENLVGEEGRGWQYAKFLLEYERGGVSVSGKIRRDIEHLVNFANRLTNDRIFNHNLTRLKIRVLALEATELRVMSQMKPGRPPGKESSILKLVSAQLEQDVSKLAVDAIGNKALRLFEHDTTQTKATPIDFTMPLMSRYLNLRASSIYGGSNEIQRNIIASHVLGLR</sequence>
<dbReference type="GO" id="GO:0016627">
    <property type="term" value="F:oxidoreductase activity, acting on the CH-CH group of donors"/>
    <property type="evidence" value="ECO:0007669"/>
    <property type="project" value="InterPro"/>
</dbReference>
<protein>
    <submittedName>
        <fullName evidence="10">Acyl-CoA dehydrogenase</fullName>
    </submittedName>
</protein>
<dbReference type="InterPro" id="IPR037069">
    <property type="entry name" value="AcylCoA_DH/ox_N_sf"/>
</dbReference>
<evidence type="ECO:0000256" key="4">
    <source>
        <dbReference type="ARBA" id="ARBA00022827"/>
    </source>
</evidence>
<comment type="similarity">
    <text evidence="2 6">Belongs to the acyl-CoA dehydrogenase family.</text>
</comment>
<evidence type="ECO:0000256" key="3">
    <source>
        <dbReference type="ARBA" id="ARBA00022630"/>
    </source>
</evidence>
<evidence type="ECO:0000313" key="10">
    <source>
        <dbReference type="EMBL" id="CAG4884795.1"/>
    </source>
</evidence>
<evidence type="ECO:0000256" key="6">
    <source>
        <dbReference type="RuleBase" id="RU362125"/>
    </source>
</evidence>
<keyword evidence="5 6" id="KW-0560">Oxidoreductase</keyword>
<evidence type="ECO:0000256" key="5">
    <source>
        <dbReference type="ARBA" id="ARBA00023002"/>
    </source>
</evidence>
<dbReference type="SUPFAM" id="SSF56645">
    <property type="entry name" value="Acyl-CoA dehydrogenase NM domain-like"/>
    <property type="match status" value="1"/>
</dbReference>
<feature type="domain" description="Acyl-CoA oxidase/dehydrogenase middle" evidence="8">
    <location>
        <begin position="129"/>
        <end position="223"/>
    </location>
</feature>
<dbReference type="InterPro" id="IPR009100">
    <property type="entry name" value="AcylCoA_DH/oxidase_NM_dom_sf"/>
</dbReference>